<name>A0ABR1UEY5_9PEZI</name>
<accession>A0ABR1UEY5</accession>
<dbReference type="EMBL" id="JAQQWM010000007">
    <property type="protein sequence ID" value="KAK8057464.1"/>
    <property type="molecule type" value="Genomic_DNA"/>
</dbReference>
<keyword evidence="3" id="KW-1185">Reference proteome</keyword>
<feature type="region of interest" description="Disordered" evidence="1">
    <location>
        <begin position="87"/>
        <end position="128"/>
    </location>
</feature>
<evidence type="ECO:0000313" key="2">
    <source>
        <dbReference type="EMBL" id="KAK8057464.1"/>
    </source>
</evidence>
<protein>
    <submittedName>
        <fullName evidence="2">Uncharacterized protein</fullName>
    </submittedName>
</protein>
<sequence>MHTSQVRHCTRVDLEDKLGALNLPTKLSAHVVARGAAQLVAAGVGSAEVVDLGVVLVGADGDGHRAAARVVPDGLATDVEGEHGAGRVEASGDHATGVDSQAGGGNAEHGEAEEVGEDEEDGLEHLGGVGNLNVDLRSCLESGDKCGEEGCGLGGIDLSGGMSKP</sequence>
<comment type="caution">
    <text evidence="2">The sequence shown here is derived from an EMBL/GenBank/DDBJ whole genome shotgun (WGS) entry which is preliminary data.</text>
</comment>
<gene>
    <name evidence="2" type="ORF">PG996_011401</name>
</gene>
<dbReference type="Proteomes" id="UP001446871">
    <property type="component" value="Unassembled WGS sequence"/>
</dbReference>
<proteinExistence type="predicted"/>
<evidence type="ECO:0000313" key="3">
    <source>
        <dbReference type="Proteomes" id="UP001446871"/>
    </source>
</evidence>
<organism evidence="2 3">
    <name type="scientific">Apiospora saccharicola</name>
    <dbReference type="NCBI Taxonomy" id="335842"/>
    <lineage>
        <taxon>Eukaryota</taxon>
        <taxon>Fungi</taxon>
        <taxon>Dikarya</taxon>
        <taxon>Ascomycota</taxon>
        <taxon>Pezizomycotina</taxon>
        <taxon>Sordariomycetes</taxon>
        <taxon>Xylariomycetidae</taxon>
        <taxon>Amphisphaeriales</taxon>
        <taxon>Apiosporaceae</taxon>
        <taxon>Apiospora</taxon>
    </lineage>
</organism>
<reference evidence="2 3" key="1">
    <citation type="submission" date="2023-01" db="EMBL/GenBank/DDBJ databases">
        <title>Analysis of 21 Apiospora genomes using comparative genomics revels a genus with tremendous synthesis potential of carbohydrate active enzymes and secondary metabolites.</title>
        <authorList>
            <person name="Sorensen T."/>
        </authorList>
    </citation>
    <scope>NUCLEOTIDE SEQUENCE [LARGE SCALE GENOMIC DNA]</scope>
    <source>
        <strain evidence="2 3">CBS 83171</strain>
    </source>
</reference>
<evidence type="ECO:0000256" key="1">
    <source>
        <dbReference type="SAM" id="MobiDB-lite"/>
    </source>
</evidence>
<feature type="compositionally biased region" description="Acidic residues" evidence="1">
    <location>
        <begin position="111"/>
        <end position="122"/>
    </location>
</feature>